<organism evidence="1 2">
    <name type="scientific">Seminavis robusta</name>
    <dbReference type="NCBI Taxonomy" id="568900"/>
    <lineage>
        <taxon>Eukaryota</taxon>
        <taxon>Sar</taxon>
        <taxon>Stramenopiles</taxon>
        <taxon>Ochrophyta</taxon>
        <taxon>Bacillariophyta</taxon>
        <taxon>Bacillariophyceae</taxon>
        <taxon>Bacillariophycidae</taxon>
        <taxon>Naviculales</taxon>
        <taxon>Naviculaceae</taxon>
        <taxon>Seminavis</taxon>
    </lineage>
</organism>
<comment type="caution">
    <text evidence="1">The sequence shown here is derived from an EMBL/GenBank/DDBJ whole genome shotgun (WGS) entry which is preliminary data.</text>
</comment>
<accession>A0A9N8H161</accession>
<sequence length="113" mass="12893">MPFYRSYGYRTPSSSIWQQPSTTLSLKSACAKYNVTEAQCQKANIRCQWRSMYGNSYAVVVEDDVRDLKAMLVAKATNEKQEKLKGKLGEKGYEIRTVLEEASRPKDPFLAKD</sequence>
<evidence type="ECO:0000313" key="2">
    <source>
        <dbReference type="Proteomes" id="UP001153069"/>
    </source>
</evidence>
<dbReference type="Proteomes" id="UP001153069">
    <property type="component" value="Unassembled WGS sequence"/>
</dbReference>
<proteinExistence type="predicted"/>
<protein>
    <submittedName>
        <fullName evidence="1">Uncharacterized protein</fullName>
    </submittedName>
</protein>
<name>A0A9N8H161_9STRA</name>
<dbReference type="AlphaFoldDB" id="A0A9N8H161"/>
<dbReference type="EMBL" id="CAICTM010000033">
    <property type="protein sequence ID" value="CAB9498233.1"/>
    <property type="molecule type" value="Genomic_DNA"/>
</dbReference>
<keyword evidence="2" id="KW-1185">Reference proteome</keyword>
<reference evidence="1" key="1">
    <citation type="submission" date="2020-06" db="EMBL/GenBank/DDBJ databases">
        <authorList>
            <consortium name="Plant Systems Biology data submission"/>
        </authorList>
    </citation>
    <scope>NUCLEOTIDE SEQUENCE</scope>
    <source>
        <strain evidence="1">D6</strain>
    </source>
</reference>
<evidence type="ECO:0000313" key="1">
    <source>
        <dbReference type="EMBL" id="CAB9498233.1"/>
    </source>
</evidence>
<gene>
    <name evidence="1" type="ORF">SEMRO_33_G021680.1</name>
</gene>